<dbReference type="RefSeq" id="WP_201327654.1">
    <property type="nucleotide sequence ID" value="NZ_AP017470.1"/>
</dbReference>
<reference evidence="6 7" key="1">
    <citation type="journal article" date="2012" name="Extremophiles">
        <title>Thermotomaculum hydrothermale gen. nov., sp. nov., a novel heterotrophic thermophile within the phylum Acidobacteria from a deep-sea hydrothermal vent chimney in the Southern Okinawa Trough.</title>
        <authorList>
            <person name="Izumi H."/>
            <person name="Nunoura T."/>
            <person name="Miyazaki M."/>
            <person name="Mino S."/>
            <person name="Toki T."/>
            <person name="Takai K."/>
            <person name="Sako Y."/>
            <person name="Sawabe T."/>
            <person name="Nakagawa S."/>
        </authorList>
    </citation>
    <scope>NUCLEOTIDE SEQUENCE [LARGE SCALE GENOMIC DNA]</scope>
    <source>
        <strain evidence="6 7">AC55</strain>
    </source>
</reference>
<evidence type="ECO:0000313" key="6">
    <source>
        <dbReference type="EMBL" id="BBB33347.1"/>
    </source>
</evidence>
<dbReference type="InterPro" id="IPR002781">
    <property type="entry name" value="TM_pro_TauE-like"/>
</dbReference>
<sequence>MILLIVTLVIFLLAFIFSMLGLGGAMLYIPVFHWFHYDFKSVAIPTGLLLNGLTALSAAVYYIRAKMVDIKGSIPLIVSSFLGAPVGAYFTKFVPTKTLIILFAIAMIFAGGKMLLSAGQKEKEKKMKELPKMILMSIGGFFIGFIAGLLGVGGGFLFVPMMLAMGYKTKEAAATSAFVVIFSSFSGFAGHIAEGHFNWPLMIATSIAVIIASQIGAKVMKEKMKARWIKQMFGIILLGVAVKLLIKVLL</sequence>
<feature type="transmembrane region" description="Helical" evidence="5">
    <location>
        <begin position="6"/>
        <end position="29"/>
    </location>
</feature>
<feature type="transmembrane region" description="Helical" evidence="5">
    <location>
        <begin position="74"/>
        <end position="91"/>
    </location>
</feature>
<protein>
    <recommendedName>
        <fullName evidence="5">Probable membrane transporter protein</fullName>
    </recommendedName>
</protein>
<evidence type="ECO:0000256" key="3">
    <source>
        <dbReference type="ARBA" id="ARBA00022989"/>
    </source>
</evidence>
<gene>
    <name evidence="6" type="ORF">TTHT_1892</name>
</gene>
<dbReference type="Proteomes" id="UP000595564">
    <property type="component" value="Chromosome"/>
</dbReference>
<feature type="transmembrane region" description="Helical" evidence="5">
    <location>
        <begin position="41"/>
        <end position="62"/>
    </location>
</feature>
<evidence type="ECO:0000313" key="7">
    <source>
        <dbReference type="Proteomes" id="UP000595564"/>
    </source>
</evidence>
<evidence type="ECO:0000256" key="5">
    <source>
        <dbReference type="RuleBase" id="RU363041"/>
    </source>
</evidence>
<comment type="subcellular location">
    <subcellularLocation>
        <location evidence="5">Cell membrane</location>
        <topology evidence="5">Multi-pass membrane protein</topology>
    </subcellularLocation>
    <subcellularLocation>
        <location evidence="1">Membrane</location>
        <topology evidence="1">Multi-pass membrane protein</topology>
    </subcellularLocation>
</comment>
<dbReference type="InterPro" id="IPR051598">
    <property type="entry name" value="TSUP/Inactive_protease-like"/>
</dbReference>
<feature type="transmembrane region" description="Helical" evidence="5">
    <location>
        <begin position="172"/>
        <end position="193"/>
    </location>
</feature>
<organism evidence="6 7">
    <name type="scientific">Thermotomaculum hydrothermale</name>
    <dbReference type="NCBI Taxonomy" id="981385"/>
    <lineage>
        <taxon>Bacteria</taxon>
        <taxon>Pseudomonadati</taxon>
        <taxon>Acidobacteriota</taxon>
        <taxon>Holophagae</taxon>
        <taxon>Thermotomaculales</taxon>
        <taxon>Thermotomaculaceae</taxon>
        <taxon>Thermotomaculum</taxon>
    </lineage>
</organism>
<dbReference type="EMBL" id="AP017470">
    <property type="protein sequence ID" value="BBB33347.1"/>
    <property type="molecule type" value="Genomic_DNA"/>
</dbReference>
<dbReference type="PANTHER" id="PTHR43701">
    <property type="entry name" value="MEMBRANE TRANSPORTER PROTEIN MJ0441-RELATED"/>
    <property type="match status" value="1"/>
</dbReference>
<comment type="similarity">
    <text evidence="5">Belongs to the 4-toluene sulfonate uptake permease (TSUP) (TC 2.A.102) family.</text>
</comment>
<dbReference type="GO" id="GO:0005886">
    <property type="term" value="C:plasma membrane"/>
    <property type="evidence" value="ECO:0007669"/>
    <property type="project" value="UniProtKB-SubCell"/>
</dbReference>
<name>A0A7R6T042_9BACT</name>
<keyword evidence="3 5" id="KW-1133">Transmembrane helix</keyword>
<dbReference type="AlphaFoldDB" id="A0A7R6T042"/>
<feature type="transmembrane region" description="Helical" evidence="5">
    <location>
        <begin position="199"/>
        <end position="220"/>
    </location>
</feature>
<keyword evidence="7" id="KW-1185">Reference proteome</keyword>
<evidence type="ECO:0000256" key="2">
    <source>
        <dbReference type="ARBA" id="ARBA00022692"/>
    </source>
</evidence>
<proteinExistence type="inferred from homology"/>
<feature type="transmembrane region" description="Helical" evidence="5">
    <location>
        <begin position="98"/>
        <end position="118"/>
    </location>
</feature>
<accession>A0A7R6T042</accession>
<feature type="transmembrane region" description="Helical" evidence="5">
    <location>
        <begin position="232"/>
        <end position="249"/>
    </location>
</feature>
<dbReference type="Pfam" id="PF01925">
    <property type="entry name" value="TauE"/>
    <property type="match status" value="1"/>
</dbReference>
<feature type="transmembrane region" description="Helical" evidence="5">
    <location>
        <begin position="138"/>
        <end position="160"/>
    </location>
</feature>
<keyword evidence="5" id="KW-1003">Cell membrane</keyword>
<dbReference type="KEGG" id="thyd:TTHT_1892"/>
<keyword evidence="2 5" id="KW-0812">Transmembrane</keyword>
<dbReference type="PANTHER" id="PTHR43701:SF2">
    <property type="entry name" value="MEMBRANE TRANSPORTER PROTEIN YJNA-RELATED"/>
    <property type="match status" value="1"/>
</dbReference>
<evidence type="ECO:0000256" key="1">
    <source>
        <dbReference type="ARBA" id="ARBA00004141"/>
    </source>
</evidence>
<evidence type="ECO:0000256" key="4">
    <source>
        <dbReference type="ARBA" id="ARBA00023136"/>
    </source>
</evidence>
<keyword evidence="4 5" id="KW-0472">Membrane</keyword>